<evidence type="ECO:0000256" key="1">
    <source>
        <dbReference type="ARBA" id="ARBA00009437"/>
    </source>
</evidence>
<keyword evidence="7" id="KW-1185">Reference proteome</keyword>
<feature type="domain" description="HTH lysR-type" evidence="5">
    <location>
        <begin position="4"/>
        <end position="61"/>
    </location>
</feature>
<dbReference type="RefSeq" id="WP_131180717.1">
    <property type="nucleotide sequence ID" value="NZ_QJUI01000012.1"/>
</dbReference>
<dbReference type="InterPro" id="IPR000847">
    <property type="entry name" value="LysR_HTH_N"/>
</dbReference>
<evidence type="ECO:0000313" key="7">
    <source>
        <dbReference type="Proteomes" id="UP000292302"/>
    </source>
</evidence>
<dbReference type="InterPro" id="IPR036390">
    <property type="entry name" value="WH_DNA-bd_sf"/>
</dbReference>
<dbReference type="AlphaFoldDB" id="A0A4Q9QKF3"/>
<evidence type="ECO:0000259" key="5">
    <source>
        <dbReference type="PROSITE" id="PS50931"/>
    </source>
</evidence>
<dbReference type="PANTHER" id="PTHR30537:SF1">
    <property type="entry name" value="HTH-TYPE TRANSCRIPTIONAL REGULATOR PGRR"/>
    <property type="match status" value="1"/>
</dbReference>
<keyword evidence="4" id="KW-0804">Transcription</keyword>
<evidence type="ECO:0000313" key="6">
    <source>
        <dbReference type="EMBL" id="TBU77539.1"/>
    </source>
</evidence>
<evidence type="ECO:0000256" key="2">
    <source>
        <dbReference type="ARBA" id="ARBA00023015"/>
    </source>
</evidence>
<comment type="caution">
    <text evidence="6">The sequence shown here is derived from an EMBL/GenBank/DDBJ whole genome shotgun (WGS) entry which is preliminary data.</text>
</comment>
<keyword evidence="2" id="KW-0805">Transcription regulation</keyword>
<name>A0A4Q9QKF3_9GAMM</name>
<evidence type="ECO:0000256" key="4">
    <source>
        <dbReference type="ARBA" id="ARBA00023163"/>
    </source>
</evidence>
<dbReference type="Gene3D" id="1.10.10.10">
    <property type="entry name" value="Winged helix-like DNA-binding domain superfamily/Winged helix DNA-binding domain"/>
    <property type="match status" value="1"/>
</dbReference>
<dbReference type="Proteomes" id="UP000292302">
    <property type="component" value="Unassembled WGS sequence"/>
</dbReference>
<dbReference type="PANTHER" id="PTHR30537">
    <property type="entry name" value="HTH-TYPE TRANSCRIPTIONAL REGULATOR"/>
    <property type="match status" value="1"/>
</dbReference>
<comment type="similarity">
    <text evidence="1">Belongs to the LysR transcriptional regulatory family.</text>
</comment>
<organism evidence="6 7">
    <name type="scientific">Phytopseudomonas daroniae</name>
    <dbReference type="NCBI Taxonomy" id="2487519"/>
    <lineage>
        <taxon>Bacteria</taxon>
        <taxon>Pseudomonadati</taxon>
        <taxon>Pseudomonadota</taxon>
        <taxon>Gammaproteobacteria</taxon>
        <taxon>Pseudomonadales</taxon>
        <taxon>Pseudomonadaceae</taxon>
        <taxon>Phytopseudomonas</taxon>
    </lineage>
</organism>
<dbReference type="GO" id="GO:0006351">
    <property type="term" value="P:DNA-templated transcription"/>
    <property type="evidence" value="ECO:0007669"/>
    <property type="project" value="TreeGrafter"/>
</dbReference>
<dbReference type="EMBL" id="QJUI01000012">
    <property type="protein sequence ID" value="TBU77539.1"/>
    <property type="molecule type" value="Genomic_DNA"/>
</dbReference>
<gene>
    <name evidence="6" type="ORF">DNK06_14550</name>
</gene>
<dbReference type="Gene3D" id="3.40.190.290">
    <property type="match status" value="1"/>
</dbReference>
<dbReference type="Pfam" id="PF00126">
    <property type="entry name" value="HTH_1"/>
    <property type="match status" value="1"/>
</dbReference>
<dbReference type="InterPro" id="IPR005119">
    <property type="entry name" value="LysR_subst-bd"/>
</dbReference>
<evidence type="ECO:0000256" key="3">
    <source>
        <dbReference type="ARBA" id="ARBA00023125"/>
    </source>
</evidence>
<dbReference type="SUPFAM" id="SSF46785">
    <property type="entry name" value="Winged helix' DNA-binding domain"/>
    <property type="match status" value="1"/>
</dbReference>
<reference evidence="6 7" key="1">
    <citation type="submission" date="2018-06" db="EMBL/GenBank/DDBJ databases">
        <title>Three novel Pseudomonas species isolated from symptomatic oak.</title>
        <authorList>
            <person name="Bueno-Gonzalez V."/>
            <person name="Brady C."/>
        </authorList>
    </citation>
    <scope>NUCLEOTIDE SEQUENCE [LARGE SCALE GENOMIC DNA]</scope>
    <source>
        <strain evidence="6 7">P9A</strain>
    </source>
</reference>
<dbReference type="OrthoDB" id="9813056at2"/>
<dbReference type="PROSITE" id="PS50931">
    <property type="entry name" value="HTH_LYSR"/>
    <property type="match status" value="1"/>
</dbReference>
<dbReference type="GO" id="GO:0043565">
    <property type="term" value="F:sequence-specific DNA binding"/>
    <property type="evidence" value="ECO:0007669"/>
    <property type="project" value="TreeGrafter"/>
</dbReference>
<protein>
    <submittedName>
        <fullName evidence="6">LysR family transcriptional regulator</fullName>
    </submittedName>
</protein>
<dbReference type="GO" id="GO:0003700">
    <property type="term" value="F:DNA-binding transcription factor activity"/>
    <property type="evidence" value="ECO:0007669"/>
    <property type="project" value="InterPro"/>
</dbReference>
<dbReference type="InterPro" id="IPR058163">
    <property type="entry name" value="LysR-type_TF_proteobact-type"/>
</dbReference>
<dbReference type="Pfam" id="PF03466">
    <property type="entry name" value="LysR_substrate"/>
    <property type="match status" value="1"/>
</dbReference>
<dbReference type="InterPro" id="IPR036388">
    <property type="entry name" value="WH-like_DNA-bd_sf"/>
</dbReference>
<dbReference type="CDD" id="cd08474">
    <property type="entry name" value="PBP2_CrgA_like_5"/>
    <property type="match status" value="1"/>
</dbReference>
<keyword evidence="3" id="KW-0238">DNA-binding</keyword>
<proteinExistence type="inferred from homology"/>
<dbReference type="FunFam" id="1.10.10.10:FF:000001">
    <property type="entry name" value="LysR family transcriptional regulator"/>
    <property type="match status" value="1"/>
</dbReference>
<accession>A0A4Q9QKF3</accession>
<dbReference type="SUPFAM" id="SSF53850">
    <property type="entry name" value="Periplasmic binding protein-like II"/>
    <property type="match status" value="1"/>
</dbReference>
<sequence length="311" mass="33885">MANVSLSDLKAFAHVARHRGFQKAADVLGVSRSSLSHALKGLERHLGVRLLHRTTRSVALTETGEQLLQRLAPLLRELDDVLDAVSHGQDELVGTLRINANKGGARWLLKHAVPTFQQRHPRVVLELVTEGQLVDIVGEGFDAGVRLAESVPKDMVAVPFGSDIRFVAVASPGYVEAFGVPATPADLMSHRCIRQRLPSGKRYRWEFEKGTQQLALDVPGTLSLDDNDLMVEAASDGLGIAFVPEPFARPALDSGTLSLLLEDWTPASPGLCLYYASYRHVPAPLKAFIAVVRESTQAQGRKHPSGLDWSN</sequence>